<feature type="binding site" evidence="3">
    <location>
        <position position="91"/>
    </location>
    <ligand>
        <name>Zn(2+)</name>
        <dbReference type="ChEBI" id="CHEBI:29105"/>
        <label>1</label>
    </ligand>
</feature>
<feature type="binding site" evidence="3">
    <location>
        <position position="80"/>
    </location>
    <ligand>
        <name>Zn(2+)</name>
        <dbReference type="ChEBI" id="CHEBI:29105"/>
        <label>1</label>
    </ligand>
</feature>
<dbReference type="Proteomes" id="UP000295726">
    <property type="component" value="Unassembled WGS sequence"/>
</dbReference>
<comment type="similarity">
    <text evidence="1">Belongs to the peptidase M20 family.</text>
</comment>
<protein>
    <submittedName>
        <fullName evidence="6">Allantoate deiminase/N-carbamoyl-L-amino-acid hydrolase</fullName>
    </submittedName>
</protein>
<dbReference type="InterPro" id="IPR002933">
    <property type="entry name" value="Peptidase_M20"/>
</dbReference>
<sequence>MRINLERVLSRLEELYQCGLLEDGNHTRMAFSPEDLKGREVFQNYFRKLGLDPRIDEAGNNIVRLEGRNPDLPVIMTGSHLDTVPDGGRYDGALGCIGGLEVCETLVENHYQLNHPLEVIVFTDEEGFRFGNGLLGSSAIAGGKLGISENDTDLYGEKRSEVMKKCGISVMDAYKAKRDKDSVHCFMELHIEQGASLYRNQTSIGIVSSIAGVLRYEVTIEGEANHAGSTVMDERKDALAAAAKFIAKLPNIIKSCGNHYTVGTVGTIKVTPNSVNVVPGSCTFQLEVRDQDEKVIKNICNQAKEHIEQICREMGETCTFTKISYHEPAPMAGWVKDAIECAVRKLGIQYEIVPSGAFHDSLIMTAAFPTGMIFVPSVDGISHSRYEKTLDKDIEQGCNALLQTILEVDDVAE</sequence>
<comment type="caution">
    <text evidence="6">The sequence shown here is derived from an EMBL/GenBank/DDBJ whole genome shotgun (WGS) entry which is preliminary data.</text>
</comment>
<feature type="binding site" evidence="3">
    <location>
        <position position="190"/>
    </location>
    <ligand>
        <name>Zn(2+)</name>
        <dbReference type="ChEBI" id="CHEBI:29105"/>
        <label>1</label>
    </ligand>
</feature>
<evidence type="ECO:0000256" key="1">
    <source>
        <dbReference type="ARBA" id="ARBA00006153"/>
    </source>
</evidence>
<comment type="cofactor">
    <cofactor evidence="3">
        <name>Zn(2+)</name>
        <dbReference type="ChEBI" id="CHEBI:29105"/>
    </cofactor>
    <text evidence="3">Binds 2 Zn(2+) ions per subunit.</text>
</comment>
<dbReference type="GO" id="GO:0046872">
    <property type="term" value="F:metal ion binding"/>
    <property type="evidence" value="ECO:0007669"/>
    <property type="project" value="UniProtKB-KW"/>
</dbReference>
<keyword evidence="3" id="KW-0862">Zinc</keyword>
<keyword evidence="2 6" id="KW-0378">Hydrolase</keyword>
<dbReference type="Pfam" id="PF01546">
    <property type="entry name" value="Peptidase_M20"/>
    <property type="match status" value="1"/>
</dbReference>
<organism evidence="6 7">
    <name type="scientific">Muricomes intestini</name>
    <dbReference type="NCBI Taxonomy" id="1796634"/>
    <lineage>
        <taxon>Bacteria</taxon>
        <taxon>Bacillati</taxon>
        <taxon>Bacillota</taxon>
        <taxon>Clostridia</taxon>
        <taxon>Lachnospirales</taxon>
        <taxon>Lachnospiraceae</taxon>
        <taxon>Muricomes</taxon>
    </lineage>
</organism>
<dbReference type="InterPro" id="IPR010158">
    <property type="entry name" value="Amidase_Cbmase"/>
</dbReference>
<dbReference type="Gene3D" id="3.40.630.10">
    <property type="entry name" value="Zn peptidases"/>
    <property type="match status" value="1"/>
</dbReference>
<dbReference type="PIRSF" id="PIRSF001235">
    <property type="entry name" value="Amidase_carbamoylase"/>
    <property type="match status" value="1"/>
</dbReference>
<evidence type="ECO:0000256" key="3">
    <source>
        <dbReference type="PIRSR" id="PIRSR001235-1"/>
    </source>
</evidence>
<evidence type="ECO:0000256" key="2">
    <source>
        <dbReference type="ARBA" id="ARBA00022801"/>
    </source>
</evidence>
<gene>
    <name evidence="6" type="ORF">EDD59_10144</name>
</gene>
<reference evidence="6 7" key="1">
    <citation type="submission" date="2019-03" db="EMBL/GenBank/DDBJ databases">
        <title>Genomic Encyclopedia of Type Strains, Phase IV (KMG-IV): sequencing the most valuable type-strain genomes for metagenomic binning, comparative biology and taxonomic classification.</title>
        <authorList>
            <person name="Goeker M."/>
        </authorList>
    </citation>
    <scope>NUCLEOTIDE SEQUENCE [LARGE SCALE GENOMIC DNA]</scope>
    <source>
        <strain evidence="6 7">DSM 29489</strain>
    </source>
</reference>
<dbReference type="InterPro" id="IPR011650">
    <property type="entry name" value="Peptidase_M20_dimer"/>
</dbReference>
<evidence type="ECO:0000313" key="7">
    <source>
        <dbReference type="Proteomes" id="UP000295726"/>
    </source>
</evidence>
<evidence type="ECO:0000313" key="6">
    <source>
        <dbReference type="EMBL" id="TCS82643.1"/>
    </source>
</evidence>
<evidence type="ECO:0000259" key="5">
    <source>
        <dbReference type="Pfam" id="PF07687"/>
    </source>
</evidence>
<accession>A0A4R3KH01</accession>
<feature type="binding site" evidence="4">
    <location>
        <position position="276"/>
    </location>
    <ligand>
        <name>allantoate</name>
        <dbReference type="ChEBI" id="CHEBI:17536"/>
    </ligand>
</feature>
<dbReference type="NCBIfam" id="NF006771">
    <property type="entry name" value="PRK09290.1-5"/>
    <property type="match status" value="1"/>
</dbReference>
<dbReference type="PANTHER" id="PTHR32494:SF5">
    <property type="entry name" value="ALLANTOATE AMIDOHYDROLASE"/>
    <property type="match status" value="1"/>
</dbReference>
<dbReference type="EMBL" id="SLZZ01000001">
    <property type="protein sequence ID" value="TCS82643.1"/>
    <property type="molecule type" value="Genomic_DNA"/>
</dbReference>
<feature type="binding site" evidence="3">
    <location>
        <position position="91"/>
    </location>
    <ligand>
        <name>Zn(2+)</name>
        <dbReference type="ChEBI" id="CHEBI:29105"/>
        <label>2</label>
    </ligand>
</feature>
<dbReference type="Gene3D" id="3.30.70.360">
    <property type="match status" value="1"/>
</dbReference>
<feature type="binding site" evidence="3">
    <location>
        <position position="126"/>
    </location>
    <ligand>
        <name>Zn(2+)</name>
        <dbReference type="ChEBI" id="CHEBI:29105"/>
        <label>2</label>
    </ligand>
</feature>
<dbReference type="RefSeq" id="WP_132377806.1">
    <property type="nucleotide sequence ID" value="NZ_DAIQXH010000003.1"/>
</dbReference>
<dbReference type="SUPFAM" id="SSF55031">
    <property type="entry name" value="Bacterial exopeptidase dimerisation domain"/>
    <property type="match status" value="1"/>
</dbReference>
<dbReference type="SUPFAM" id="SSF53187">
    <property type="entry name" value="Zn-dependent exopeptidases"/>
    <property type="match status" value="1"/>
</dbReference>
<dbReference type="InterPro" id="IPR036264">
    <property type="entry name" value="Bact_exopeptidase_dim_dom"/>
</dbReference>
<name>A0A4R3KH01_9FIRM</name>
<keyword evidence="7" id="KW-1185">Reference proteome</keyword>
<dbReference type="NCBIfam" id="TIGR01879">
    <property type="entry name" value="hydantase"/>
    <property type="match status" value="1"/>
</dbReference>
<dbReference type="PANTHER" id="PTHR32494">
    <property type="entry name" value="ALLANTOATE DEIMINASE-RELATED"/>
    <property type="match status" value="1"/>
</dbReference>
<dbReference type="CDD" id="cd03884">
    <property type="entry name" value="M20_bAS"/>
    <property type="match status" value="1"/>
</dbReference>
<proteinExistence type="inferred from homology"/>
<dbReference type="GO" id="GO:0016813">
    <property type="term" value="F:hydrolase activity, acting on carbon-nitrogen (but not peptide) bonds, in linear amidines"/>
    <property type="evidence" value="ECO:0007669"/>
    <property type="project" value="InterPro"/>
</dbReference>
<feature type="binding site" evidence="3">
    <location>
        <position position="383"/>
    </location>
    <ligand>
        <name>Zn(2+)</name>
        <dbReference type="ChEBI" id="CHEBI:29105"/>
        <label>2</label>
    </ligand>
</feature>
<dbReference type="OrthoDB" id="9808195at2"/>
<dbReference type="AlphaFoldDB" id="A0A4R3KH01"/>
<dbReference type="Pfam" id="PF07687">
    <property type="entry name" value="M20_dimer"/>
    <property type="match status" value="1"/>
</dbReference>
<feature type="domain" description="Peptidase M20 dimerisation" evidence="5">
    <location>
        <begin position="212"/>
        <end position="313"/>
    </location>
</feature>
<feature type="binding site" evidence="4">
    <location>
        <position position="289"/>
    </location>
    <ligand>
        <name>allantoate</name>
        <dbReference type="ChEBI" id="CHEBI:17536"/>
    </ligand>
</feature>
<evidence type="ECO:0000256" key="4">
    <source>
        <dbReference type="PIRSR" id="PIRSR001235-2"/>
    </source>
</evidence>
<keyword evidence="3" id="KW-0479">Metal-binding</keyword>
<feature type="binding site" evidence="4">
    <location>
        <position position="215"/>
    </location>
    <ligand>
        <name>allantoate</name>
        <dbReference type="ChEBI" id="CHEBI:17536"/>
    </ligand>
</feature>